<dbReference type="Proteomes" id="UP000463051">
    <property type="component" value="Unassembled WGS sequence"/>
</dbReference>
<keyword evidence="1" id="KW-0732">Signal</keyword>
<feature type="signal peptide" evidence="1">
    <location>
        <begin position="1"/>
        <end position="19"/>
    </location>
</feature>
<sequence>MKKKFMLSCLIAVMSLAVAVPMGFTQEAPATVNTNAVTQISIAVDKDLTANNGSDIAEFHPNSAMGYYKIWVPNYSTVRLNALLTDMNSVYQGEYVIQPGTSSFFRNSSKATAESRFSVTSGDGSKLNGHINIKIAVTASELQ</sequence>
<reference evidence="2 3" key="1">
    <citation type="submission" date="2019-11" db="EMBL/GenBank/DDBJ databases">
        <title>Paenibacillus monticola sp. nov., a novel PGPR strain isolated from mountain sample in China.</title>
        <authorList>
            <person name="Zhao Q."/>
            <person name="Li H.-P."/>
            <person name="Zhang J.-L."/>
        </authorList>
    </citation>
    <scope>NUCLEOTIDE SEQUENCE [LARGE SCALE GENOMIC DNA]</scope>
    <source>
        <strain evidence="2 3">LC-T2</strain>
    </source>
</reference>
<evidence type="ECO:0000313" key="2">
    <source>
        <dbReference type="EMBL" id="MRN55256.1"/>
    </source>
</evidence>
<keyword evidence="3" id="KW-1185">Reference proteome</keyword>
<gene>
    <name evidence="2" type="ORF">GJB61_19940</name>
</gene>
<evidence type="ECO:0000256" key="1">
    <source>
        <dbReference type="SAM" id="SignalP"/>
    </source>
</evidence>
<dbReference type="RefSeq" id="WP_154120742.1">
    <property type="nucleotide sequence ID" value="NZ_WJXB01000007.1"/>
</dbReference>
<proteinExistence type="predicted"/>
<dbReference type="AlphaFoldDB" id="A0A7X2H820"/>
<protein>
    <submittedName>
        <fullName evidence="2">Uncharacterized protein</fullName>
    </submittedName>
</protein>
<name>A0A7X2H820_9BACL</name>
<accession>A0A7X2H820</accession>
<comment type="caution">
    <text evidence="2">The sequence shown here is derived from an EMBL/GenBank/DDBJ whole genome shotgun (WGS) entry which is preliminary data.</text>
</comment>
<organism evidence="2 3">
    <name type="scientific">Paenibacillus monticola</name>
    <dbReference type="NCBI Taxonomy" id="2666075"/>
    <lineage>
        <taxon>Bacteria</taxon>
        <taxon>Bacillati</taxon>
        <taxon>Bacillota</taxon>
        <taxon>Bacilli</taxon>
        <taxon>Bacillales</taxon>
        <taxon>Paenibacillaceae</taxon>
        <taxon>Paenibacillus</taxon>
    </lineage>
</organism>
<dbReference type="EMBL" id="WJXB01000007">
    <property type="protein sequence ID" value="MRN55256.1"/>
    <property type="molecule type" value="Genomic_DNA"/>
</dbReference>
<evidence type="ECO:0000313" key="3">
    <source>
        <dbReference type="Proteomes" id="UP000463051"/>
    </source>
</evidence>
<feature type="chain" id="PRO_5039520516" evidence="1">
    <location>
        <begin position="20"/>
        <end position="143"/>
    </location>
</feature>